<organism evidence="2 3">
    <name type="scientific">Portunus trituberculatus</name>
    <name type="common">Swimming crab</name>
    <name type="synonym">Neptunus trituberculatus</name>
    <dbReference type="NCBI Taxonomy" id="210409"/>
    <lineage>
        <taxon>Eukaryota</taxon>
        <taxon>Metazoa</taxon>
        <taxon>Ecdysozoa</taxon>
        <taxon>Arthropoda</taxon>
        <taxon>Crustacea</taxon>
        <taxon>Multicrustacea</taxon>
        <taxon>Malacostraca</taxon>
        <taxon>Eumalacostraca</taxon>
        <taxon>Eucarida</taxon>
        <taxon>Decapoda</taxon>
        <taxon>Pleocyemata</taxon>
        <taxon>Brachyura</taxon>
        <taxon>Eubrachyura</taxon>
        <taxon>Portunoidea</taxon>
        <taxon>Portunidae</taxon>
        <taxon>Portuninae</taxon>
        <taxon>Portunus</taxon>
    </lineage>
</organism>
<accession>A0A5B7JER6</accession>
<comment type="caution">
    <text evidence="2">The sequence shown here is derived from an EMBL/GenBank/DDBJ whole genome shotgun (WGS) entry which is preliminary data.</text>
</comment>
<dbReference type="EMBL" id="VSRR010085724">
    <property type="protein sequence ID" value="MPC90844.1"/>
    <property type="molecule type" value="Genomic_DNA"/>
</dbReference>
<dbReference type="Proteomes" id="UP000324222">
    <property type="component" value="Unassembled WGS sequence"/>
</dbReference>
<protein>
    <submittedName>
        <fullName evidence="2">Uncharacterized protein</fullName>
    </submittedName>
</protein>
<proteinExistence type="predicted"/>
<sequence>MPSLAVPPPPLPPTALRHFPIKSPPAHPPERLFHPLSEAAEATRLPATGDSSRQRDSLQVTERVWR</sequence>
<gene>
    <name evidence="2" type="ORF">E2C01_085847</name>
</gene>
<dbReference type="AlphaFoldDB" id="A0A5B7JER6"/>
<feature type="region of interest" description="Disordered" evidence="1">
    <location>
        <begin position="1"/>
        <end position="66"/>
    </location>
</feature>
<keyword evidence="3" id="KW-1185">Reference proteome</keyword>
<reference evidence="2 3" key="1">
    <citation type="submission" date="2019-05" db="EMBL/GenBank/DDBJ databases">
        <title>Another draft genome of Portunus trituberculatus and its Hox gene families provides insights of decapod evolution.</title>
        <authorList>
            <person name="Jeong J.-H."/>
            <person name="Song I."/>
            <person name="Kim S."/>
            <person name="Choi T."/>
            <person name="Kim D."/>
            <person name="Ryu S."/>
            <person name="Kim W."/>
        </authorList>
    </citation>
    <scope>NUCLEOTIDE SEQUENCE [LARGE SCALE GENOMIC DNA]</scope>
    <source>
        <tissue evidence="2">Muscle</tissue>
    </source>
</reference>
<evidence type="ECO:0000313" key="3">
    <source>
        <dbReference type="Proteomes" id="UP000324222"/>
    </source>
</evidence>
<evidence type="ECO:0000313" key="2">
    <source>
        <dbReference type="EMBL" id="MPC90844.1"/>
    </source>
</evidence>
<name>A0A5B7JER6_PORTR</name>
<feature type="compositionally biased region" description="Pro residues" evidence="1">
    <location>
        <begin position="1"/>
        <end position="13"/>
    </location>
</feature>
<evidence type="ECO:0000256" key="1">
    <source>
        <dbReference type="SAM" id="MobiDB-lite"/>
    </source>
</evidence>